<keyword evidence="2" id="KW-1185">Reference proteome</keyword>
<sequence>MATMEKAYNGGGKEATPVAVSAQGDGADYSTGGQANAPFSLLPHDSEYFIQWDPPPPLETSSGGGSPVSEEVVVVLLGWLGARQKHLRRYADLYRDRGVGSVRFIVPVRKIVGPHLDRRFLRMLADLSAMIAAWCDADSRRMLLFHTFSNTGWLAYGAVLQNLQSRPDITERIRGCIIDSAPVLEITPKVWAAGFTAAMMKKRSSFKRPPADSPDGSTFGALSKVNCVSELTKQSWRETVLQSTLEKIFKFFLFVTDVNKGIRKLLAVLSEKQPSCPQFYMYSSADRVIPAECVESFISKQKSLGLNVSAHNFVWSPHVDHYRSFPHLYSAKVDEFIKLCSPATVRSM</sequence>
<dbReference type="Gene3D" id="3.40.50.1820">
    <property type="entry name" value="alpha/beta hydrolase"/>
    <property type="match status" value="1"/>
</dbReference>
<name>A0AAD8SK50_LOLMU</name>
<comment type="caution">
    <text evidence="1">The sequence shown here is derived from an EMBL/GenBank/DDBJ whole genome shotgun (WGS) entry which is preliminary data.</text>
</comment>
<evidence type="ECO:0008006" key="3">
    <source>
        <dbReference type="Google" id="ProtNLM"/>
    </source>
</evidence>
<dbReference type="SUPFAM" id="SSF53474">
    <property type="entry name" value="alpha/beta-Hydrolases"/>
    <property type="match status" value="1"/>
</dbReference>
<dbReference type="InterPro" id="IPR008547">
    <property type="entry name" value="DUF829_TMEM53"/>
</dbReference>
<proteinExistence type="predicted"/>
<dbReference type="PANTHER" id="PTHR12265">
    <property type="entry name" value="TRANSMEMBRANE PROTEIN 53"/>
    <property type="match status" value="1"/>
</dbReference>
<evidence type="ECO:0000313" key="1">
    <source>
        <dbReference type="EMBL" id="KAK1653815.1"/>
    </source>
</evidence>
<organism evidence="1 2">
    <name type="scientific">Lolium multiflorum</name>
    <name type="common">Italian ryegrass</name>
    <name type="synonym">Lolium perenne subsp. multiflorum</name>
    <dbReference type="NCBI Taxonomy" id="4521"/>
    <lineage>
        <taxon>Eukaryota</taxon>
        <taxon>Viridiplantae</taxon>
        <taxon>Streptophyta</taxon>
        <taxon>Embryophyta</taxon>
        <taxon>Tracheophyta</taxon>
        <taxon>Spermatophyta</taxon>
        <taxon>Magnoliopsida</taxon>
        <taxon>Liliopsida</taxon>
        <taxon>Poales</taxon>
        <taxon>Poaceae</taxon>
        <taxon>BOP clade</taxon>
        <taxon>Pooideae</taxon>
        <taxon>Poodae</taxon>
        <taxon>Poeae</taxon>
        <taxon>Poeae Chloroplast Group 2 (Poeae type)</taxon>
        <taxon>Loliodinae</taxon>
        <taxon>Loliinae</taxon>
        <taxon>Lolium</taxon>
    </lineage>
</organism>
<gene>
    <name evidence="1" type="ORF">QYE76_071620</name>
</gene>
<reference evidence="1" key="1">
    <citation type="submission" date="2023-07" db="EMBL/GenBank/DDBJ databases">
        <title>A chromosome-level genome assembly of Lolium multiflorum.</title>
        <authorList>
            <person name="Chen Y."/>
            <person name="Copetti D."/>
            <person name="Kolliker R."/>
            <person name="Studer B."/>
        </authorList>
    </citation>
    <scope>NUCLEOTIDE SEQUENCE</scope>
    <source>
        <strain evidence="1">02402/16</strain>
        <tissue evidence="1">Leaf</tissue>
    </source>
</reference>
<dbReference type="AlphaFoldDB" id="A0AAD8SK50"/>
<dbReference type="Pfam" id="PF05705">
    <property type="entry name" value="DUF829"/>
    <property type="match status" value="1"/>
</dbReference>
<dbReference type="PANTHER" id="PTHR12265:SF11">
    <property type="entry name" value="ALPHA_BETA-HYDROLASES SUPERFAMILY PROTEIN"/>
    <property type="match status" value="1"/>
</dbReference>
<dbReference type="InterPro" id="IPR029058">
    <property type="entry name" value="AB_hydrolase_fold"/>
</dbReference>
<evidence type="ECO:0000313" key="2">
    <source>
        <dbReference type="Proteomes" id="UP001231189"/>
    </source>
</evidence>
<accession>A0AAD8SK50</accession>
<dbReference type="Proteomes" id="UP001231189">
    <property type="component" value="Unassembled WGS sequence"/>
</dbReference>
<protein>
    <recommendedName>
        <fullName evidence="3">Transmembrane protein 53</fullName>
    </recommendedName>
</protein>
<dbReference type="EMBL" id="JAUUTY010000004">
    <property type="protein sequence ID" value="KAK1653815.1"/>
    <property type="molecule type" value="Genomic_DNA"/>
</dbReference>